<name>A0ABN9V842_9DINO</name>
<feature type="region of interest" description="Disordered" evidence="1">
    <location>
        <begin position="105"/>
        <end position="158"/>
    </location>
</feature>
<evidence type="ECO:0000313" key="3">
    <source>
        <dbReference type="Proteomes" id="UP001189429"/>
    </source>
</evidence>
<keyword evidence="3" id="KW-1185">Reference proteome</keyword>
<evidence type="ECO:0000313" key="2">
    <source>
        <dbReference type="EMBL" id="CAK0869104.1"/>
    </source>
</evidence>
<reference evidence="2" key="1">
    <citation type="submission" date="2023-10" db="EMBL/GenBank/DDBJ databases">
        <authorList>
            <person name="Chen Y."/>
            <person name="Shah S."/>
            <person name="Dougan E. K."/>
            <person name="Thang M."/>
            <person name="Chan C."/>
        </authorList>
    </citation>
    <scope>NUCLEOTIDE SEQUENCE [LARGE SCALE GENOMIC DNA]</scope>
</reference>
<accession>A0ABN9V842</accession>
<comment type="caution">
    <text evidence="2">The sequence shown here is derived from an EMBL/GenBank/DDBJ whole genome shotgun (WGS) entry which is preliminary data.</text>
</comment>
<dbReference type="EMBL" id="CAUYUJ010016818">
    <property type="protein sequence ID" value="CAK0869104.1"/>
    <property type="molecule type" value="Genomic_DNA"/>
</dbReference>
<sequence>MNSWCSARIVCAGPPLPGERGSAPEAPPGRRFTQIQEVRAGRQQLLFMRLFLLPPLSFDRAIESASGKSIGLRPLPLLLRESEARARHSEGGAAGRPDWSAPAAAVALHSRPSGEASLSRRASGSPARGGVPSPPRGGARTGATPPAPPQTRGRPCGRTAVGDLLTRVNADPGQQETKNCNAGKTTAAPRCRAQEALWDAGVVGALAPRIHLELLASVGNAGVAGDAGVAGGAGFGHAAMIRRRAETPDWTLLQLCFSSARCPP</sequence>
<feature type="compositionally biased region" description="Low complexity" evidence="1">
    <location>
        <begin position="136"/>
        <end position="154"/>
    </location>
</feature>
<protein>
    <submittedName>
        <fullName evidence="2">Uncharacterized protein</fullName>
    </submittedName>
</protein>
<organism evidence="2 3">
    <name type="scientific">Prorocentrum cordatum</name>
    <dbReference type="NCBI Taxonomy" id="2364126"/>
    <lineage>
        <taxon>Eukaryota</taxon>
        <taxon>Sar</taxon>
        <taxon>Alveolata</taxon>
        <taxon>Dinophyceae</taxon>
        <taxon>Prorocentrales</taxon>
        <taxon>Prorocentraceae</taxon>
        <taxon>Prorocentrum</taxon>
    </lineage>
</organism>
<dbReference type="Proteomes" id="UP001189429">
    <property type="component" value="Unassembled WGS sequence"/>
</dbReference>
<evidence type="ECO:0000256" key="1">
    <source>
        <dbReference type="SAM" id="MobiDB-lite"/>
    </source>
</evidence>
<gene>
    <name evidence="2" type="ORF">PCOR1329_LOCUS55571</name>
</gene>
<proteinExistence type="predicted"/>